<keyword evidence="5" id="KW-0325">Glycoprotein</keyword>
<dbReference type="PANTHER" id="PTHR31042">
    <property type="entry name" value="CORE-2/I-BRANCHING BETA-1,6-N-ACETYLGLUCOSAMINYLTRANSFERASE FAMILY PROTEIN-RELATED"/>
    <property type="match status" value="1"/>
</dbReference>
<evidence type="ECO:0000256" key="1">
    <source>
        <dbReference type="ARBA" id="ARBA00004606"/>
    </source>
</evidence>
<evidence type="ECO:0000256" key="6">
    <source>
        <dbReference type="SAM" id="MobiDB-lite"/>
    </source>
</evidence>
<evidence type="ECO:0000313" key="8">
    <source>
        <dbReference type="EMBL" id="KAI3427440.1"/>
    </source>
</evidence>
<evidence type="ECO:0000256" key="4">
    <source>
        <dbReference type="ARBA" id="ARBA00023136"/>
    </source>
</evidence>
<feature type="compositionally biased region" description="Polar residues" evidence="6">
    <location>
        <begin position="154"/>
        <end position="167"/>
    </location>
</feature>
<dbReference type="Pfam" id="PF02485">
    <property type="entry name" value="Branch"/>
    <property type="match status" value="1"/>
</dbReference>
<comment type="caution">
    <text evidence="8">The sequence shown here is derived from an EMBL/GenBank/DDBJ whole genome shotgun (WGS) entry which is preliminary data.</text>
</comment>
<gene>
    <name evidence="8" type="ORF">D9Q98_010355</name>
</gene>
<dbReference type="InterPro" id="IPR003406">
    <property type="entry name" value="Glyco_trans_14"/>
</dbReference>
<reference evidence="8" key="2">
    <citation type="submission" date="2020-11" db="EMBL/GenBank/DDBJ databases">
        <authorList>
            <person name="Cecchin M."/>
            <person name="Marcolungo L."/>
            <person name="Rossato M."/>
            <person name="Girolomoni L."/>
            <person name="Cosentino E."/>
            <person name="Cuine S."/>
            <person name="Li-Beisson Y."/>
            <person name="Delledonne M."/>
            <person name="Ballottari M."/>
        </authorList>
    </citation>
    <scope>NUCLEOTIDE SEQUENCE</scope>
    <source>
        <strain evidence="8">211/11P</strain>
        <tissue evidence="8">Whole cell</tissue>
    </source>
</reference>
<feature type="region of interest" description="Disordered" evidence="6">
    <location>
        <begin position="154"/>
        <end position="175"/>
    </location>
</feature>
<dbReference type="GO" id="GO:0016020">
    <property type="term" value="C:membrane"/>
    <property type="evidence" value="ECO:0007669"/>
    <property type="project" value="UniProtKB-SubCell"/>
</dbReference>
<dbReference type="GO" id="GO:0016757">
    <property type="term" value="F:glycosyltransferase activity"/>
    <property type="evidence" value="ECO:0007669"/>
    <property type="project" value="UniProtKB-KW"/>
</dbReference>
<keyword evidence="2" id="KW-0328">Glycosyltransferase</keyword>
<dbReference type="Proteomes" id="UP001055712">
    <property type="component" value="Unassembled WGS sequence"/>
</dbReference>
<keyword evidence="3" id="KW-0808">Transferase</keyword>
<keyword evidence="9" id="KW-1185">Reference proteome</keyword>
<feature type="transmembrane region" description="Helical" evidence="7">
    <location>
        <begin position="48"/>
        <end position="66"/>
    </location>
</feature>
<accession>A0A9D4TJY1</accession>
<evidence type="ECO:0000256" key="3">
    <source>
        <dbReference type="ARBA" id="ARBA00022679"/>
    </source>
</evidence>
<sequence length="597" mass="63296">MPSTPAARSPSVAVQVQPLLPLAATPASPGPRHAPLHRQPQRKRVRRLLLLALVAFLLGNACRAWLQKRPGDHQPSSQGLEQAGKAADSAIDAARDSAAALGSAAGAVKHTATAAGQAAGAALNVAGPAATKAAQAVSATAKGAANTAADAFTGSQAADETATTDSKSQAKRPAREVLPFPEVAAASSDTCAQALSLPKVALLFLTYGELRHEAAWTRWLESAAGMLPAHTAQAAVCEEGRDYEALRRACAAEVPGSSGGSSIIERQHLFSVYVHAPPNVTGYPSGSLWEGHLVTHRVLTSWGDISLVEAARSLLWEAYKDPLNQRFVLLSESDIPLYDPLTFHQQLTAEGKSRVNACAHGAMSEWRWSHEMETEHLKAIHWRKSGQFFGLTRAHAEVVLRDEEVLAAFQQHCWSAWEPRRKAWRDCFPDEHYIPTLLAVHGLEGEAECGSWGVAAQDWSKGGAHPKEYSPDKVSPTLVHSVRDPARCNGSAAYEDAQRVFVGAAAVLGVDRQAACKQVQAAASSSAYAHPLPGTCPLTARKFPADTVAAVQQLFDTACSPQSDSQDLSAGAVSTPSHLLSAAYCQRAAPPAASEQQ</sequence>
<feature type="region of interest" description="Disordered" evidence="6">
    <location>
        <begin position="69"/>
        <end position="88"/>
    </location>
</feature>
<reference evidence="8" key="1">
    <citation type="journal article" date="2019" name="Plant J.">
        <title>Chlorella vulgaris genome assembly and annotation reveals the molecular basis for metabolic acclimation to high light conditions.</title>
        <authorList>
            <person name="Cecchin M."/>
            <person name="Marcolungo L."/>
            <person name="Rossato M."/>
            <person name="Girolomoni L."/>
            <person name="Cosentino E."/>
            <person name="Cuine S."/>
            <person name="Li-Beisson Y."/>
            <person name="Delledonne M."/>
            <person name="Ballottari M."/>
        </authorList>
    </citation>
    <scope>NUCLEOTIDE SEQUENCE</scope>
    <source>
        <strain evidence="8">211/11P</strain>
    </source>
</reference>
<protein>
    <submittedName>
        <fullName evidence="8">Uncharacterized protein</fullName>
    </submittedName>
</protein>
<comment type="subcellular location">
    <subcellularLocation>
        <location evidence="1">Membrane</location>
        <topology evidence="1">Single-pass type II membrane protein</topology>
    </subcellularLocation>
</comment>
<evidence type="ECO:0000256" key="2">
    <source>
        <dbReference type="ARBA" id="ARBA00022676"/>
    </source>
</evidence>
<organism evidence="8 9">
    <name type="scientific">Chlorella vulgaris</name>
    <name type="common">Green alga</name>
    <dbReference type="NCBI Taxonomy" id="3077"/>
    <lineage>
        <taxon>Eukaryota</taxon>
        <taxon>Viridiplantae</taxon>
        <taxon>Chlorophyta</taxon>
        <taxon>core chlorophytes</taxon>
        <taxon>Trebouxiophyceae</taxon>
        <taxon>Chlorellales</taxon>
        <taxon>Chlorellaceae</taxon>
        <taxon>Chlorella clade</taxon>
        <taxon>Chlorella</taxon>
    </lineage>
</organism>
<evidence type="ECO:0000256" key="5">
    <source>
        <dbReference type="ARBA" id="ARBA00023180"/>
    </source>
</evidence>
<dbReference type="EMBL" id="SIDB01000010">
    <property type="protein sequence ID" value="KAI3427440.1"/>
    <property type="molecule type" value="Genomic_DNA"/>
</dbReference>
<evidence type="ECO:0000256" key="7">
    <source>
        <dbReference type="SAM" id="Phobius"/>
    </source>
</evidence>
<dbReference type="InterPro" id="IPR044174">
    <property type="entry name" value="BC10-like"/>
</dbReference>
<dbReference type="OrthoDB" id="191334at2759"/>
<keyword evidence="4 7" id="KW-0472">Membrane</keyword>
<dbReference type="AlphaFoldDB" id="A0A9D4TJY1"/>
<name>A0A9D4TJY1_CHLVU</name>
<keyword evidence="7" id="KW-0812">Transmembrane</keyword>
<keyword evidence="7" id="KW-1133">Transmembrane helix</keyword>
<proteinExistence type="predicted"/>
<dbReference type="PANTHER" id="PTHR31042:SF150">
    <property type="entry name" value="OS06G0661900 PROTEIN"/>
    <property type="match status" value="1"/>
</dbReference>
<evidence type="ECO:0000313" key="9">
    <source>
        <dbReference type="Proteomes" id="UP001055712"/>
    </source>
</evidence>